<dbReference type="Proteomes" id="UP000859505">
    <property type="component" value="Unassembled WGS sequence"/>
</dbReference>
<dbReference type="AlphaFoldDB" id="A0AAD3U732"/>
<dbReference type="RefSeq" id="WP_263710116.1">
    <property type="nucleotide sequence ID" value="NZ_JAJVCU010000035.1"/>
</dbReference>
<reference evidence="2" key="1">
    <citation type="journal article" date="2018" name="Genome Biol.">
        <title>SKESA: strategic k-mer extension for scrupulous assemblies.</title>
        <authorList>
            <person name="Souvorov A."/>
            <person name="Agarwala R."/>
            <person name="Lipman D.J."/>
        </authorList>
    </citation>
    <scope>NUCLEOTIDE SEQUENCE</scope>
    <source>
        <strain evidence="2">OLC2673_Aeromonas</strain>
    </source>
</reference>
<proteinExistence type="predicted"/>
<keyword evidence="1" id="KW-0812">Transmembrane</keyword>
<feature type="transmembrane region" description="Helical" evidence="1">
    <location>
        <begin position="12"/>
        <end position="30"/>
    </location>
</feature>
<name>A0AAD3U732_AERHY</name>
<feature type="transmembrane region" description="Helical" evidence="1">
    <location>
        <begin position="74"/>
        <end position="98"/>
    </location>
</feature>
<organism evidence="2 3">
    <name type="scientific">Aeromonas hydrophila</name>
    <dbReference type="NCBI Taxonomy" id="644"/>
    <lineage>
        <taxon>Bacteria</taxon>
        <taxon>Pseudomonadati</taxon>
        <taxon>Pseudomonadota</taxon>
        <taxon>Gammaproteobacteria</taxon>
        <taxon>Aeromonadales</taxon>
        <taxon>Aeromonadaceae</taxon>
        <taxon>Aeromonas</taxon>
    </lineage>
</organism>
<protein>
    <recommendedName>
        <fullName evidence="4">DUF2523 domain-containing protein</fullName>
    </recommendedName>
</protein>
<accession>A0AAD3U732</accession>
<comment type="caution">
    <text evidence="2">The sequence shown here is derived from an EMBL/GenBank/DDBJ whole genome shotgun (WGS) entry which is preliminary data.</text>
</comment>
<dbReference type="EMBL" id="DACTUL010000001">
    <property type="protein sequence ID" value="HAT6342464.1"/>
    <property type="molecule type" value="Genomic_DNA"/>
</dbReference>
<evidence type="ECO:0000256" key="1">
    <source>
        <dbReference type="SAM" id="Phobius"/>
    </source>
</evidence>
<evidence type="ECO:0000313" key="3">
    <source>
        <dbReference type="Proteomes" id="UP000859505"/>
    </source>
</evidence>
<reference evidence="2" key="2">
    <citation type="submission" date="2020-01" db="EMBL/GenBank/DDBJ databases">
        <authorList>
            <consortium name="NCBI Pathogen Detection Project"/>
        </authorList>
    </citation>
    <scope>NUCLEOTIDE SEQUENCE</scope>
    <source>
        <strain evidence="2">OLC2673_Aeromonas</strain>
    </source>
</reference>
<gene>
    <name evidence="2" type="ORF">JAJ28_000115</name>
</gene>
<keyword evidence="1" id="KW-1133">Transmembrane helix</keyword>
<evidence type="ECO:0000313" key="2">
    <source>
        <dbReference type="EMBL" id="HAT6342464.1"/>
    </source>
</evidence>
<sequence length="107" mass="12088">MQELMDWLYDIVNTVLIWLLELVTAVVTWIKDLVLDLFSLLLDGLYALFSMLEVPDFINGSIGTAFEGFPALALYYLAQVGLVQGFIMVGGAYAFMLLRKLFTLGQW</sequence>
<evidence type="ECO:0008006" key="4">
    <source>
        <dbReference type="Google" id="ProtNLM"/>
    </source>
</evidence>
<keyword evidence="1" id="KW-0472">Membrane</keyword>